<feature type="signal peptide" evidence="1">
    <location>
        <begin position="1"/>
        <end position="33"/>
    </location>
</feature>
<sequence>MGDQYGVFMLSRLLIGVAGAGLAVAAAAGVAAAQPPAPAPTPAPPNVLALPPAQLPDYAKMDGQWYAFKTPTGLTCVLQRNGPYGCSGALPAAPDGANLVRGGPGPAAFSATDGDPFAGIEDVNLLPEGVRLSLQTVSCATTGGGVTTCYDDRTQSGFVLSPAGSFIINGGALPLLDRHEGTNPFIN</sequence>
<dbReference type="AlphaFoldDB" id="A0A5N5VFB7"/>
<accession>A0A5N5VFB7</accession>
<evidence type="ECO:0000256" key="1">
    <source>
        <dbReference type="SAM" id="SignalP"/>
    </source>
</evidence>
<evidence type="ECO:0000313" key="3">
    <source>
        <dbReference type="Proteomes" id="UP000325690"/>
    </source>
</evidence>
<name>A0A5N5VFB7_MYCPH</name>
<reference evidence="2 3" key="1">
    <citation type="submission" date="2012-10" db="EMBL/GenBank/DDBJ databases">
        <title>The draft sequence of the Mycobacterium pheli genome.</title>
        <authorList>
            <person name="Pettersson B.M.F."/>
            <person name="Das S."/>
            <person name="Dasgupta S."/>
            <person name="Bhattacharya A."/>
            <person name="Kirsebom L.A."/>
        </authorList>
    </citation>
    <scope>NUCLEOTIDE SEQUENCE [LARGE SCALE GENOMIC DNA]</scope>
    <source>
        <strain evidence="2 3">CCUG 21000</strain>
    </source>
</reference>
<organism evidence="2 3">
    <name type="scientific">Mycolicibacterium phlei DSM 43239 = CCUG 21000</name>
    <dbReference type="NCBI Taxonomy" id="1226750"/>
    <lineage>
        <taxon>Bacteria</taxon>
        <taxon>Bacillati</taxon>
        <taxon>Actinomycetota</taxon>
        <taxon>Actinomycetes</taxon>
        <taxon>Mycobacteriales</taxon>
        <taxon>Mycobacteriaceae</taxon>
        <taxon>Mycolicibacterium</taxon>
    </lineage>
</organism>
<proteinExistence type="predicted"/>
<dbReference type="Proteomes" id="UP000325690">
    <property type="component" value="Unassembled WGS sequence"/>
</dbReference>
<evidence type="ECO:0000313" key="2">
    <source>
        <dbReference type="EMBL" id="KAB7759290.1"/>
    </source>
</evidence>
<dbReference type="EMBL" id="ANBP01000002">
    <property type="protein sequence ID" value="KAB7759290.1"/>
    <property type="molecule type" value="Genomic_DNA"/>
</dbReference>
<evidence type="ECO:0008006" key="4">
    <source>
        <dbReference type="Google" id="ProtNLM"/>
    </source>
</evidence>
<keyword evidence="3" id="KW-1185">Reference proteome</keyword>
<comment type="caution">
    <text evidence="2">The sequence shown here is derived from an EMBL/GenBank/DDBJ whole genome shotgun (WGS) entry which is preliminary data.</text>
</comment>
<feature type="chain" id="PRO_5024461575" description="Protein kinase" evidence="1">
    <location>
        <begin position="34"/>
        <end position="187"/>
    </location>
</feature>
<protein>
    <recommendedName>
        <fullName evidence="4">Protein kinase</fullName>
    </recommendedName>
</protein>
<keyword evidence="1" id="KW-0732">Signal</keyword>
<gene>
    <name evidence="2" type="ORF">MPHL21000_03485</name>
</gene>